<dbReference type="AlphaFoldDB" id="A0A2A9NKN9"/>
<dbReference type="OrthoDB" id="9998495at2759"/>
<sequence>MSPIAKVSHLVLGRFPSPGVSPIADAIRVRRGKRGLTPLDGNLLHVPPIAEGWNSLLGAIRTKGALPGDVRELMILRVAAINSAAFEWIHHEPVGRSHGLTTAQLYIIRDTTTPLPPAKGVLNALQTSALRFADASTRTVKVPPEITSDLQRDLLDWVHTTNRQANDTPTDGASEKDKMQDLFVEAAAVVAAYNMVSRFLISTDVAGLSDDEVPWPVERKEHFIPIPSTDTPTESSHTIHALTFTSSPTASWIVFANSLLTDLSMWGLIIPYLIPTYNILLHSQRGHGRSTVPHTENTTIPLLAHDIAHLIHALRIPTPIHALIGVSQGGAAALAFSALSTFFPNSLPTPTPTVKSIIACDTSAVTPAGNTSAWEQRASLVFGTPISFCSPDSSISAAHDDHADHGGMASLATITVPRWFPPGSPLNVASNPKSNTEHQPERRAFITSLIENTPPRGFLAGAKALAGYDLINAQGTPKNGSIFGASEIRDDETQQPLKVLLLAGSLDGAGRVGDGLEALSKRWNGEEGTNKKKVEVQYARVEGAGHLPMVDRPEQWWDVVGPFLAKV</sequence>
<dbReference type="GO" id="GO:0051920">
    <property type="term" value="F:peroxiredoxin activity"/>
    <property type="evidence" value="ECO:0007669"/>
    <property type="project" value="InterPro"/>
</dbReference>
<dbReference type="Pfam" id="PF12697">
    <property type="entry name" value="Abhydrolase_6"/>
    <property type="match status" value="1"/>
</dbReference>
<evidence type="ECO:0000313" key="4">
    <source>
        <dbReference type="Proteomes" id="UP000242287"/>
    </source>
</evidence>
<gene>
    <name evidence="3" type="ORF">AMATHDRAFT_64596</name>
</gene>
<dbReference type="Gene3D" id="3.40.50.1820">
    <property type="entry name" value="alpha/beta hydrolase"/>
    <property type="match status" value="1"/>
</dbReference>
<name>A0A2A9NKN9_9AGAR</name>
<dbReference type="Gene3D" id="1.20.1290.10">
    <property type="entry name" value="AhpD-like"/>
    <property type="match status" value="1"/>
</dbReference>
<dbReference type="InterPro" id="IPR029058">
    <property type="entry name" value="AB_hydrolase_fold"/>
</dbReference>
<dbReference type="PANTHER" id="PTHR34846">
    <property type="entry name" value="4-CARBOXYMUCONOLACTONE DECARBOXYLASE FAMILY PROTEIN (AFU_ORTHOLOGUE AFUA_6G11590)"/>
    <property type="match status" value="1"/>
</dbReference>
<protein>
    <recommendedName>
        <fullName evidence="5">AB hydrolase-1 domain-containing protein</fullName>
    </recommendedName>
</protein>
<dbReference type="PANTHER" id="PTHR34846:SF11">
    <property type="entry name" value="4-CARBOXYMUCONOLACTONE DECARBOXYLASE FAMILY PROTEIN (AFU_ORTHOLOGUE AFUA_6G11590)"/>
    <property type="match status" value="1"/>
</dbReference>
<reference evidence="3 4" key="1">
    <citation type="submission" date="2014-02" db="EMBL/GenBank/DDBJ databases">
        <title>Transposable element dynamics among asymbiotic and ectomycorrhizal Amanita fungi.</title>
        <authorList>
            <consortium name="DOE Joint Genome Institute"/>
            <person name="Hess J."/>
            <person name="Skrede I."/>
            <person name="Wolfe B."/>
            <person name="LaButti K."/>
            <person name="Ohm R.A."/>
            <person name="Grigoriev I.V."/>
            <person name="Pringle A."/>
        </authorList>
    </citation>
    <scope>NUCLEOTIDE SEQUENCE [LARGE SCALE GENOMIC DNA]</scope>
    <source>
        <strain evidence="3 4">SKay4041</strain>
    </source>
</reference>
<dbReference type="SUPFAM" id="SSF53474">
    <property type="entry name" value="alpha/beta-Hydrolases"/>
    <property type="match status" value="1"/>
</dbReference>
<evidence type="ECO:0008006" key="5">
    <source>
        <dbReference type="Google" id="ProtNLM"/>
    </source>
</evidence>
<evidence type="ECO:0000313" key="3">
    <source>
        <dbReference type="EMBL" id="PFH48827.1"/>
    </source>
</evidence>
<dbReference type="Proteomes" id="UP000242287">
    <property type="component" value="Unassembled WGS sequence"/>
</dbReference>
<dbReference type="EMBL" id="KZ302049">
    <property type="protein sequence ID" value="PFH48827.1"/>
    <property type="molecule type" value="Genomic_DNA"/>
</dbReference>
<dbReference type="Pfam" id="PF02627">
    <property type="entry name" value="CMD"/>
    <property type="match status" value="1"/>
</dbReference>
<evidence type="ECO:0000259" key="1">
    <source>
        <dbReference type="Pfam" id="PF02627"/>
    </source>
</evidence>
<dbReference type="InterPro" id="IPR003779">
    <property type="entry name" value="CMD-like"/>
</dbReference>
<proteinExistence type="predicted"/>
<evidence type="ECO:0000259" key="2">
    <source>
        <dbReference type="Pfam" id="PF12697"/>
    </source>
</evidence>
<feature type="domain" description="AB hydrolase-1" evidence="2">
    <location>
        <begin position="263"/>
        <end position="556"/>
    </location>
</feature>
<dbReference type="InterPro" id="IPR000073">
    <property type="entry name" value="AB_hydrolase_1"/>
</dbReference>
<dbReference type="InterPro" id="IPR029032">
    <property type="entry name" value="AhpD-like"/>
</dbReference>
<organism evidence="3 4">
    <name type="scientific">Amanita thiersii Skay4041</name>
    <dbReference type="NCBI Taxonomy" id="703135"/>
    <lineage>
        <taxon>Eukaryota</taxon>
        <taxon>Fungi</taxon>
        <taxon>Dikarya</taxon>
        <taxon>Basidiomycota</taxon>
        <taxon>Agaricomycotina</taxon>
        <taxon>Agaricomycetes</taxon>
        <taxon>Agaricomycetidae</taxon>
        <taxon>Agaricales</taxon>
        <taxon>Pluteineae</taxon>
        <taxon>Amanitaceae</taxon>
        <taxon>Amanita</taxon>
    </lineage>
</organism>
<dbReference type="SUPFAM" id="SSF69118">
    <property type="entry name" value="AhpD-like"/>
    <property type="match status" value="1"/>
</dbReference>
<keyword evidence="4" id="KW-1185">Reference proteome</keyword>
<feature type="domain" description="Carboxymuconolactone decarboxylase-like" evidence="1">
    <location>
        <begin position="47"/>
        <end position="106"/>
    </location>
</feature>
<dbReference type="STRING" id="703135.A0A2A9NKN9"/>
<accession>A0A2A9NKN9</accession>